<comment type="pathway">
    <text evidence="1">Glycan metabolism; L-arabinan degradation.</text>
</comment>
<dbReference type="PANTHER" id="PTHR43301:SF3">
    <property type="entry name" value="ARABINAN ENDO-1,5-ALPHA-L-ARABINOSIDASE A-RELATED"/>
    <property type="match status" value="1"/>
</dbReference>
<comment type="caution">
    <text evidence="6">The sequence shown here is derived from an EMBL/GenBank/DDBJ whole genome shotgun (WGS) entry which is preliminary data.</text>
</comment>
<organism evidence="6 7">
    <name type="scientific">Pseudarthrobacter scleromae</name>
    <dbReference type="NCBI Taxonomy" id="158897"/>
    <lineage>
        <taxon>Bacteria</taxon>
        <taxon>Bacillati</taxon>
        <taxon>Actinomycetota</taxon>
        <taxon>Actinomycetes</taxon>
        <taxon>Micrococcales</taxon>
        <taxon>Micrococcaceae</taxon>
        <taxon>Pseudarthrobacter</taxon>
    </lineage>
</organism>
<dbReference type="InterPro" id="IPR023296">
    <property type="entry name" value="Glyco_hydro_beta-prop_sf"/>
</dbReference>
<keyword evidence="7" id="KW-1185">Reference proteome</keyword>
<comment type="similarity">
    <text evidence="2 5">Belongs to the glycosyl hydrolase 43 family.</text>
</comment>
<sequence length="320" mass="35068">MGRSNQPAAVQQLRLGEIRMRDPFILETVPGEFVLFGTSDQNVWGGPATGFDCYTSNDLDHWDGPIPAFRPPPGFWADTQYWAPEVHALEGRFFMFATFADSTRARSRGVAVLVSDQPAGPYQPWSDGPVTPANEPCLDGTLHIDDDSTRWLVYSRGTEGTSDSPGIADGEMYALRLSEDLRTGVGEPILLFAASSAGWTRPLRFPQGVEPPKDLHLAKDPLFTDGPFLLRSNEETLLMLWSSHGEAGYAMGIAESESGTVAGPWIQHDSPLWSSNGGHGMVLRASTGRDYLAFHWPNNTPDERVQLTEVHISGASVRIL</sequence>
<evidence type="ECO:0000313" key="6">
    <source>
        <dbReference type="EMBL" id="GGI78749.1"/>
    </source>
</evidence>
<dbReference type="InterPro" id="IPR006710">
    <property type="entry name" value="Glyco_hydro_43"/>
</dbReference>
<evidence type="ECO:0000256" key="5">
    <source>
        <dbReference type="RuleBase" id="RU361187"/>
    </source>
</evidence>
<dbReference type="RefSeq" id="WP_229675276.1">
    <property type="nucleotide sequence ID" value="NZ_BMKV01000002.1"/>
</dbReference>
<dbReference type="GO" id="GO:0016787">
    <property type="term" value="F:hydrolase activity"/>
    <property type="evidence" value="ECO:0007669"/>
    <property type="project" value="UniProtKB-KW"/>
</dbReference>
<evidence type="ECO:0000313" key="7">
    <source>
        <dbReference type="Proteomes" id="UP000658754"/>
    </source>
</evidence>
<dbReference type="Gene3D" id="2.115.10.20">
    <property type="entry name" value="Glycosyl hydrolase domain, family 43"/>
    <property type="match status" value="1"/>
</dbReference>
<dbReference type="Proteomes" id="UP000658754">
    <property type="component" value="Unassembled WGS sequence"/>
</dbReference>
<dbReference type="PANTHER" id="PTHR43301">
    <property type="entry name" value="ARABINAN ENDO-1,5-ALPHA-L-ARABINOSIDASE"/>
    <property type="match status" value="1"/>
</dbReference>
<evidence type="ECO:0000256" key="1">
    <source>
        <dbReference type="ARBA" id="ARBA00004834"/>
    </source>
</evidence>
<gene>
    <name evidence="6" type="ORF">GCM10007175_15050</name>
</gene>
<keyword evidence="4 5" id="KW-0326">Glycosidase</keyword>
<keyword evidence="3 5" id="KW-0378">Hydrolase</keyword>
<reference evidence="7" key="1">
    <citation type="journal article" date="2019" name="Int. J. Syst. Evol. Microbiol.">
        <title>The Global Catalogue of Microorganisms (GCM) 10K type strain sequencing project: providing services to taxonomists for standard genome sequencing and annotation.</title>
        <authorList>
            <consortium name="The Broad Institute Genomics Platform"/>
            <consortium name="The Broad Institute Genome Sequencing Center for Infectious Disease"/>
            <person name="Wu L."/>
            <person name="Ma J."/>
        </authorList>
    </citation>
    <scope>NUCLEOTIDE SEQUENCE [LARGE SCALE GENOMIC DNA]</scope>
    <source>
        <strain evidence="7">CGMCC 1.3601</strain>
    </source>
</reference>
<dbReference type="Pfam" id="PF04616">
    <property type="entry name" value="Glyco_hydro_43"/>
    <property type="match status" value="1"/>
</dbReference>
<evidence type="ECO:0000256" key="2">
    <source>
        <dbReference type="ARBA" id="ARBA00009865"/>
    </source>
</evidence>
<dbReference type="EMBL" id="BMKV01000002">
    <property type="protein sequence ID" value="GGI78749.1"/>
    <property type="molecule type" value="Genomic_DNA"/>
</dbReference>
<evidence type="ECO:0000256" key="4">
    <source>
        <dbReference type="ARBA" id="ARBA00023295"/>
    </source>
</evidence>
<name>A0ABQ2CFP8_9MICC</name>
<dbReference type="SUPFAM" id="SSF75005">
    <property type="entry name" value="Arabinanase/levansucrase/invertase"/>
    <property type="match status" value="1"/>
</dbReference>
<dbReference type="InterPro" id="IPR050727">
    <property type="entry name" value="GH43_arabinanases"/>
</dbReference>
<accession>A0ABQ2CFP8</accession>
<protein>
    <submittedName>
        <fullName evidence="6">Glycosyl hydrolase family 43</fullName>
    </submittedName>
</protein>
<proteinExistence type="inferred from homology"/>
<evidence type="ECO:0000256" key="3">
    <source>
        <dbReference type="ARBA" id="ARBA00022801"/>
    </source>
</evidence>
<dbReference type="CDD" id="cd08981">
    <property type="entry name" value="GH43_Bt1873-like"/>
    <property type="match status" value="1"/>
</dbReference>